<dbReference type="InterPro" id="IPR018713">
    <property type="entry name" value="MPAB/Lcp_cat_dom"/>
</dbReference>
<dbReference type="GO" id="GO:0016491">
    <property type="term" value="F:oxidoreductase activity"/>
    <property type="evidence" value="ECO:0007669"/>
    <property type="project" value="InterPro"/>
</dbReference>
<dbReference type="Pfam" id="PF09995">
    <property type="entry name" value="MPAB_Lcp_cat"/>
    <property type="match status" value="1"/>
</dbReference>
<name>A0A4Q2T6K7_9ACTN</name>
<proteinExistence type="predicted"/>
<evidence type="ECO:0000313" key="2">
    <source>
        <dbReference type="EMBL" id="RYC12624.1"/>
    </source>
</evidence>
<comment type="caution">
    <text evidence="2">The sequence shown here is derived from an EMBL/GenBank/DDBJ whole genome shotgun (WGS) entry which is preliminary data.</text>
</comment>
<evidence type="ECO:0000259" key="1">
    <source>
        <dbReference type="Pfam" id="PF09995"/>
    </source>
</evidence>
<accession>A0A4Q2T6K7</accession>
<gene>
    <name evidence="2" type="ORF">EUA94_08135</name>
</gene>
<evidence type="ECO:0000313" key="3">
    <source>
        <dbReference type="Proteomes" id="UP000291101"/>
    </source>
</evidence>
<dbReference type="Proteomes" id="UP000291101">
    <property type="component" value="Unassembled WGS sequence"/>
</dbReference>
<keyword evidence="3" id="KW-1185">Reference proteome</keyword>
<feature type="domain" description="ER-bound oxygenase mpaB/mpaB'/Rubber oxygenase catalytic" evidence="1">
    <location>
        <begin position="73"/>
        <end position="299"/>
    </location>
</feature>
<dbReference type="PANTHER" id="PTHR36151:SF3">
    <property type="entry name" value="ER-BOUND OXYGENASE MPAB_MPAB'_RUBBER OXYGENASE CATALYTIC DOMAIN-CONTAINING PROTEIN"/>
    <property type="match status" value="1"/>
</dbReference>
<dbReference type="EMBL" id="SDWV01000006">
    <property type="protein sequence ID" value="RYC12624.1"/>
    <property type="molecule type" value="Genomic_DNA"/>
</dbReference>
<dbReference type="PANTHER" id="PTHR36151">
    <property type="entry name" value="BLR2777 PROTEIN"/>
    <property type="match status" value="1"/>
</dbReference>
<dbReference type="OrthoDB" id="108890at2"/>
<reference evidence="2 3" key="1">
    <citation type="submission" date="2019-01" db="EMBL/GenBank/DDBJ databases">
        <title>Novel species of Nocardioides.</title>
        <authorList>
            <person name="Liu Q."/>
            <person name="X Y.-H."/>
        </authorList>
    </citation>
    <scope>NUCLEOTIDE SEQUENCE [LARGE SCALE GENOMIC DNA]</scope>
    <source>
        <strain evidence="2 3">HLT2-9</strain>
    </source>
</reference>
<protein>
    <submittedName>
        <fullName evidence="2">DUF2236 domain-containing protein</fullName>
    </submittedName>
</protein>
<dbReference type="AlphaFoldDB" id="A0A4Q2T6K7"/>
<sequence>MVTTSTVETSSTRSQSATALLAEGHNLDHVNLRERIGAELFRKVAGPNGDQARERVHGTVGPRWFAPDSPIARVHGDASMFVGGIRAIMLQSLHPAAMQGVADHSGYQGDMWGRLAQVSTYLAMTTFGTERDALQIIRAVQRAHESVVGTMPDGTSYAASDPHLLGWVHVAEIDSFLAAHDRYGQRRLIGPERDEYVAQTGVAAAHLGVIDPPQTEDELRRMLAAYGPELRGTPAAHDAIRFLLLHPDLPLAARPGYLSLATAAIGLLPDEARRQLRLPRVPPVTNRVLGQVGTRTIRWAMSSGHEQAAALQRETAARA</sequence>
<organism evidence="2 3">
    <name type="scientific">Nocardioides zhouii</name>
    <dbReference type="NCBI Taxonomy" id="1168729"/>
    <lineage>
        <taxon>Bacteria</taxon>
        <taxon>Bacillati</taxon>
        <taxon>Actinomycetota</taxon>
        <taxon>Actinomycetes</taxon>
        <taxon>Propionibacteriales</taxon>
        <taxon>Nocardioidaceae</taxon>
        <taxon>Nocardioides</taxon>
    </lineage>
</organism>